<proteinExistence type="predicted"/>
<sequence>MLTIMIEDTDYTDRYKVGSLRITKDNKYNANCSFVLYVYAVGQIVADVGKQVDIWIDGYKKFYGVIRSLTWELLYKDDNTKLIELTIEATDMKVVCNRRTVSVSLNETTAGGYVTSLVNNYLMTEGITAGTIQTGAQINEADYICKPIGEIIEDLAQKSGYVWGIDENGQLHFLKEPPITSLNPVVLTENGDIKIYDVKLTRKVEDYANKVFVKYADDSVAVVQDDYEIQTRQAIEGGSGVYGYVIERDDIETQTDAETLANTILQQKKILPEELQLTVHDARFDVNKSIYVNLSTFNLQGTFLITECNIADNMGIFEHELTLQRISYYKKKKTDIDVFNDIAKMAKEGATQATGKPISVESNRALTDFGAIERLDQDVNGIFTKVIYYRHDGTKFMESVLSGGTSPQYTTRTETYYAADGTTVVETRTYQQYYNSNGEWIKEVPIA</sequence>
<gene>
    <name evidence="1" type="ordered locus">Calow_0841</name>
</gene>
<keyword evidence="2" id="KW-1185">Reference proteome</keyword>
<protein>
    <recommendedName>
        <fullName evidence="3">Phage minor structural protein</fullName>
    </recommendedName>
</protein>
<dbReference type="eggNOG" id="ENOG50338RT">
    <property type="taxonomic scope" value="Bacteria"/>
</dbReference>
<dbReference type="EMBL" id="CP002216">
    <property type="protein sequence ID" value="ADQ04409.1"/>
    <property type="molecule type" value="Genomic_DNA"/>
</dbReference>
<accession>E4Q635</accession>
<reference evidence="1 2" key="2">
    <citation type="journal article" date="2011" name="J. Bacteriol.">
        <title>Complete genome sequences for the anaerobic, extremely thermophilic plant biomass-degrading bacteria Caldicellulosiruptor hydrothermalis, Caldicellulosiruptor kristjanssonii, Caldicellulosiruptor kronotskyensis, Caldicellulosiruptor owensenis, and Caldicellulosiruptor lactoaceticus.</title>
        <authorList>
            <person name="Blumer-Schuette S.E."/>
            <person name="Ozdemir I."/>
            <person name="Mistry D."/>
            <person name="Lucas S."/>
            <person name="Lapidus A."/>
            <person name="Cheng J.F."/>
            <person name="Goodwin L.A."/>
            <person name="Pitluck S."/>
            <person name="Land M.L."/>
            <person name="Hauser L.J."/>
            <person name="Woyke T."/>
            <person name="Mikhailova N."/>
            <person name="Pati A."/>
            <person name="Kyrpides N.C."/>
            <person name="Ivanova N."/>
            <person name="Detter J.C."/>
            <person name="Walston-Davenport K."/>
            <person name="Han S."/>
            <person name="Adams M.W."/>
            <person name="Kelly R.M."/>
        </authorList>
    </citation>
    <scope>NUCLEOTIDE SEQUENCE [LARGE SCALE GENOMIC DNA]</scope>
    <source>
        <strain evidence="2">ATCC 700167 / DSM 13100 / OL</strain>
    </source>
</reference>
<dbReference type="Proteomes" id="UP000006889">
    <property type="component" value="Chromosome"/>
</dbReference>
<name>E4Q635_CALOW</name>
<reference key="1">
    <citation type="submission" date="2010-09" db="EMBL/GenBank/DDBJ databases">
        <title>Complete sequence of Caldicellulosiruptor owensensis OL.</title>
        <authorList>
            <consortium name="US DOE Joint Genome Institute"/>
            <person name="Lucas S."/>
            <person name="Copeland A."/>
            <person name="Lapidus A."/>
            <person name="Cheng J.-F."/>
            <person name="Bruce D."/>
            <person name="Goodwin L."/>
            <person name="Pitluck S."/>
            <person name="Davenport K."/>
            <person name="Detter J.C."/>
            <person name="Han C."/>
            <person name="Tapia R."/>
            <person name="Land M."/>
            <person name="Hauser L."/>
            <person name="Chang Y.-J."/>
            <person name="Jeffries C."/>
            <person name="Kyrpides N."/>
            <person name="Ivanova N."/>
            <person name="Mikhailova N."/>
            <person name="Blumer-Schuette S.E."/>
            <person name="Kelly R.M."/>
            <person name="Woyke T."/>
        </authorList>
    </citation>
    <scope>NUCLEOTIDE SEQUENCE</scope>
    <source>
        <strain>OL</strain>
    </source>
</reference>
<evidence type="ECO:0000313" key="2">
    <source>
        <dbReference type="Proteomes" id="UP000006889"/>
    </source>
</evidence>
<dbReference type="STRING" id="632518.Calow_0841"/>
<dbReference type="HOGENOM" id="CLU_612055_0_0_9"/>
<evidence type="ECO:0000313" key="1">
    <source>
        <dbReference type="EMBL" id="ADQ04409.1"/>
    </source>
</evidence>
<dbReference type="AlphaFoldDB" id="E4Q635"/>
<evidence type="ECO:0008006" key="3">
    <source>
        <dbReference type="Google" id="ProtNLM"/>
    </source>
</evidence>
<dbReference type="KEGG" id="cow:Calow_0841"/>
<organism evidence="1 2">
    <name type="scientific">Caldicellulosiruptor owensensis (strain ATCC 700167 / DSM 13100 / OL)</name>
    <dbReference type="NCBI Taxonomy" id="632518"/>
    <lineage>
        <taxon>Bacteria</taxon>
        <taxon>Bacillati</taxon>
        <taxon>Bacillota</taxon>
        <taxon>Bacillota incertae sedis</taxon>
        <taxon>Caldicellulosiruptorales</taxon>
        <taxon>Caldicellulosiruptoraceae</taxon>
        <taxon>Caldicellulosiruptor</taxon>
    </lineage>
</organism>